<dbReference type="PANTHER" id="PTHR11575:SF24">
    <property type="entry name" value="5'-NUCLEOTIDASE"/>
    <property type="match status" value="1"/>
</dbReference>
<dbReference type="EMBL" id="CP024847">
    <property type="protein sequence ID" value="AUR51720.1"/>
    <property type="molecule type" value="Genomic_DNA"/>
</dbReference>
<dbReference type="GO" id="GO:0030288">
    <property type="term" value="C:outer membrane-bounded periplasmic space"/>
    <property type="evidence" value="ECO:0007669"/>
    <property type="project" value="TreeGrafter"/>
</dbReference>
<dbReference type="RefSeq" id="WP_102951019.1">
    <property type="nucleotide sequence ID" value="NZ_CP024847.1"/>
</dbReference>
<dbReference type="Pfam" id="PF02872">
    <property type="entry name" value="5_nucleotid_C"/>
    <property type="match status" value="1"/>
</dbReference>
<dbReference type="InterPro" id="IPR004843">
    <property type="entry name" value="Calcineurin-like_PHP"/>
</dbReference>
<evidence type="ECO:0000256" key="2">
    <source>
        <dbReference type="RuleBase" id="RU362119"/>
    </source>
</evidence>
<dbReference type="AlphaFoldDB" id="A0A2I7N5J6"/>
<feature type="signal peptide" evidence="2">
    <location>
        <begin position="1"/>
        <end position="21"/>
    </location>
</feature>
<keyword evidence="1 2" id="KW-0732">Signal</keyword>
<evidence type="ECO:0000313" key="6">
    <source>
        <dbReference type="Proteomes" id="UP000236655"/>
    </source>
</evidence>
<proteinExistence type="inferred from homology"/>
<dbReference type="GO" id="GO:0016787">
    <property type="term" value="F:hydrolase activity"/>
    <property type="evidence" value="ECO:0007669"/>
    <property type="project" value="UniProtKB-KW"/>
</dbReference>
<keyword evidence="2" id="KW-0378">Hydrolase</keyword>
<evidence type="ECO:0000259" key="4">
    <source>
        <dbReference type="Pfam" id="PF02872"/>
    </source>
</evidence>
<dbReference type="Pfam" id="PF00149">
    <property type="entry name" value="Metallophos"/>
    <property type="match status" value="1"/>
</dbReference>
<reference evidence="6" key="1">
    <citation type="submission" date="2017-11" db="EMBL/GenBank/DDBJ databases">
        <authorList>
            <person name="Chan K.G."/>
            <person name="Lee L.S."/>
        </authorList>
    </citation>
    <scope>NUCLEOTIDE SEQUENCE [LARGE SCALE GENOMIC DNA]</scope>
    <source>
        <strain evidence="6">DSM 100970</strain>
    </source>
</reference>
<dbReference type="Gene3D" id="3.60.21.10">
    <property type="match status" value="1"/>
</dbReference>
<feature type="chain" id="PRO_5014206775" evidence="2">
    <location>
        <begin position="22"/>
        <end position="513"/>
    </location>
</feature>
<keyword evidence="6" id="KW-1185">Reference proteome</keyword>
<dbReference type="InterPro" id="IPR029052">
    <property type="entry name" value="Metallo-depent_PP-like"/>
</dbReference>
<evidence type="ECO:0000313" key="5">
    <source>
        <dbReference type="EMBL" id="AUR51720.1"/>
    </source>
</evidence>
<dbReference type="CDD" id="cd00845">
    <property type="entry name" value="MPP_UshA_N_like"/>
    <property type="match status" value="1"/>
</dbReference>
<dbReference type="InterPro" id="IPR008334">
    <property type="entry name" value="5'-Nucleotdase_C"/>
</dbReference>
<dbReference type="GO" id="GO:0009166">
    <property type="term" value="P:nucleotide catabolic process"/>
    <property type="evidence" value="ECO:0007669"/>
    <property type="project" value="InterPro"/>
</dbReference>
<dbReference type="Proteomes" id="UP000236655">
    <property type="component" value="Chromosome"/>
</dbReference>
<gene>
    <name evidence="5" type="ORF">CUN60_05225</name>
</gene>
<dbReference type="SUPFAM" id="SSF56300">
    <property type="entry name" value="Metallo-dependent phosphatases"/>
    <property type="match status" value="1"/>
</dbReference>
<feature type="domain" description="Calcineurin-like phosphoesterase" evidence="3">
    <location>
        <begin position="26"/>
        <end position="254"/>
    </location>
</feature>
<name>A0A2I7N5J6_9NEIS</name>
<feature type="domain" description="5'-Nucleotidase C-terminal" evidence="4">
    <location>
        <begin position="347"/>
        <end position="470"/>
    </location>
</feature>
<dbReference type="PRINTS" id="PR01607">
    <property type="entry name" value="APYRASEFAMLY"/>
</dbReference>
<comment type="similarity">
    <text evidence="2">Belongs to the 5'-nucleotidase family.</text>
</comment>
<evidence type="ECO:0000259" key="3">
    <source>
        <dbReference type="Pfam" id="PF00149"/>
    </source>
</evidence>
<dbReference type="Gene3D" id="3.90.780.10">
    <property type="entry name" value="5'-Nucleotidase, C-terminal domain"/>
    <property type="match status" value="1"/>
</dbReference>
<protein>
    <submittedName>
        <fullName evidence="5">Bifunctional metallophosphatase/5'-nucleotidase</fullName>
    </submittedName>
</protein>
<dbReference type="SUPFAM" id="SSF55816">
    <property type="entry name" value="5'-nucleotidase (syn. UDP-sugar hydrolase), C-terminal domain"/>
    <property type="match status" value="1"/>
</dbReference>
<accession>A0A2I7N5J6</accession>
<dbReference type="GO" id="GO:0000166">
    <property type="term" value="F:nucleotide binding"/>
    <property type="evidence" value="ECO:0007669"/>
    <property type="project" value="UniProtKB-KW"/>
</dbReference>
<keyword evidence="2" id="KW-0547">Nucleotide-binding</keyword>
<evidence type="ECO:0000256" key="1">
    <source>
        <dbReference type="ARBA" id="ARBA00022729"/>
    </source>
</evidence>
<dbReference type="OrthoDB" id="9803927at2"/>
<dbReference type="InterPro" id="IPR006179">
    <property type="entry name" value="5_nucleotidase/apyrase"/>
</dbReference>
<dbReference type="KEGG" id="nba:CUN60_05225"/>
<dbReference type="InterPro" id="IPR036907">
    <property type="entry name" value="5'-Nucleotdase_C_sf"/>
</dbReference>
<dbReference type="PANTHER" id="PTHR11575">
    <property type="entry name" value="5'-NUCLEOTIDASE-RELATED"/>
    <property type="match status" value="1"/>
</dbReference>
<organism evidence="5 6">
    <name type="scientific">Aquella oligotrophica</name>
    <dbReference type="NCBI Taxonomy" id="2067065"/>
    <lineage>
        <taxon>Bacteria</taxon>
        <taxon>Pseudomonadati</taxon>
        <taxon>Pseudomonadota</taxon>
        <taxon>Betaproteobacteria</taxon>
        <taxon>Neisseriales</taxon>
        <taxon>Neisseriaceae</taxon>
        <taxon>Aquella</taxon>
    </lineage>
</organism>
<sequence>MSFKKIFGIACVILVSNFSYADDDITVLLLNDFHGQMQPLKNKPGAAKISTFLKDYQQSHPNTIIVLGGDNYQGTAISNLSRGAVANEFFNHIGVSYSAVGNHDFDYGQSAFTYWESNINFKYLASNIIETNTGSIFASTTPYAEKTLKNGRRVAFIGLATLETPDTTATKNISGLEFTNPALAANPWVNFLNSKANPYGKPDTIILLTHIPSQMESGGKISYNKNQKLGTSEIDYVSKKVKGISAILSGHSHQAVSGFLNGVAVVQGASQGIDLGVLHYDCHTTSECKVSPELINLSTATKDVADDPVVNQIIAKYYKENEATLNQLISTSKVDLSNQPANGFYNINLTYTIADEMRKYAKTQIGIQNTYGVRRSLPAGAINYSMLYETLPFDNTLVTLNISGKELLKLIEHSLPQGQTQLAVFAGVRVLLAKNGKIAQVFVDGSPLNKDAVYSVATIDFLLNGGDGFNFSSATDISNTNLPVRDIIKAKWQKDGISVPIDWQNIEINRPLS</sequence>